<dbReference type="GO" id="GO:0009307">
    <property type="term" value="P:DNA restriction-modification system"/>
    <property type="evidence" value="ECO:0007669"/>
    <property type="project" value="InterPro"/>
</dbReference>
<dbReference type="Gene3D" id="3.40.1350.10">
    <property type="match status" value="1"/>
</dbReference>
<reference evidence="2 3" key="1">
    <citation type="submission" date="2019-08" db="EMBL/GenBank/DDBJ databases">
        <title>Bacillus genomes from the desert of Cuatro Cienegas, Coahuila.</title>
        <authorList>
            <person name="Olmedo-Alvarez G."/>
        </authorList>
    </citation>
    <scope>NUCLEOTIDE SEQUENCE [LARGE SCALE GENOMIC DNA]</scope>
    <source>
        <strain evidence="2 3">CH98b_3T</strain>
    </source>
</reference>
<dbReference type="SUPFAM" id="SSF52980">
    <property type="entry name" value="Restriction endonuclease-like"/>
    <property type="match status" value="1"/>
</dbReference>
<dbReference type="RefSeq" id="WP_148979396.1">
    <property type="nucleotide sequence ID" value="NZ_JBNILM010000007.1"/>
</dbReference>
<dbReference type="InterPro" id="IPR011856">
    <property type="entry name" value="tRNA_endonuc-like_dom_sf"/>
</dbReference>
<dbReference type="PANTHER" id="PTHR30015">
    <property type="entry name" value="MRR RESTRICTION SYSTEM PROTEIN"/>
    <property type="match status" value="1"/>
</dbReference>
<evidence type="ECO:0000259" key="1">
    <source>
        <dbReference type="Pfam" id="PF04471"/>
    </source>
</evidence>
<name>A0A5D4T7V6_9BACI</name>
<dbReference type="EMBL" id="VTET01000005">
    <property type="protein sequence ID" value="TYS71740.1"/>
    <property type="molecule type" value="Genomic_DNA"/>
</dbReference>
<accession>A0A5D4T7V6</accession>
<dbReference type="Proteomes" id="UP000324517">
    <property type="component" value="Unassembled WGS sequence"/>
</dbReference>
<dbReference type="GO" id="GO:0015666">
    <property type="term" value="F:restriction endodeoxyribonuclease activity"/>
    <property type="evidence" value="ECO:0007669"/>
    <property type="project" value="TreeGrafter"/>
</dbReference>
<dbReference type="GO" id="GO:0003677">
    <property type="term" value="F:DNA binding"/>
    <property type="evidence" value="ECO:0007669"/>
    <property type="project" value="InterPro"/>
</dbReference>
<dbReference type="InterPro" id="IPR007560">
    <property type="entry name" value="Restrct_endonuc_IV_Mrr"/>
</dbReference>
<dbReference type="Pfam" id="PF04471">
    <property type="entry name" value="Mrr_cat"/>
    <property type="match status" value="1"/>
</dbReference>
<sequence>MMTLTPSVYDTVAYKITNLLFEKALTEFELEGELLSLYSISSENIRDLLVQMKKLNIVLFNQDNKWTLTEKSILLVENNDTRLPTLLSSFQFGEIPSLNFPEEVLPSYKHNNNNSDNKLYLLKNEVEEKIVEYNNSLKSYIKELLLTTNPFRLEEIVIEVLVKSGEGEFGIGTPKTHDGGIDGYIYDTLLKRGGMPIQTKQHAEHRYVTAKEIHSFLSICRSKGARNGYYVTTSYFSDTAKTTARLELCLIGGEKLVNLIINSKIGLLGQSGGLLTVDEEYFTRPPQPSGVKFQISTD</sequence>
<dbReference type="OrthoDB" id="9803736at2"/>
<proteinExistence type="predicted"/>
<feature type="domain" description="Restriction endonuclease type IV Mrr" evidence="1">
    <location>
        <begin position="147"/>
        <end position="260"/>
    </location>
</feature>
<dbReference type="InterPro" id="IPR052906">
    <property type="entry name" value="Type_IV_Methyl-Rstrct_Enzyme"/>
</dbReference>
<evidence type="ECO:0000313" key="2">
    <source>
        <dbReference type="EMBL" id="TYS71740.1"/>
    </source>
</evidence>
<organism evidence="2 3">
    <name type="scientific">Sutcliffiella horikoshii</name>
    <dbReference type="NCBI Taxonomy" id="79883"/>
    <lineage>
        <taxon>Bacteria</taxon>
        <taxon>Bacillati</taxon>
        <taxon>Bacillota</taxon>
        <taxon>Bacilli</taxon>
        <taxon>Bacillales</taxon>
        <taxon>Bacillaceae</taxon>
        <taxon>Sutcliffiella</taxon>
    </lineage>
</organism>
<evidence type="ECO:0000313" key="3">
    <source>
        <dbReference type="Proteomes" id="UP000324517"/>
    </source>
</evidence>
<dbReference type="AlphaFoldDB" id="A0A5D4T7V6"/>
<comment type="caution">
    <text evidence="2">The sequence shown here is derived from an EMBL/GenBank/DDBJ whole genome shotgun (WGS) entry which is preliminary data.</text>
</comment>
<protein>
    <recommendedName>
        <fullName evidence="1">Restriction endonuclease type IV Mrr domain-containing protein</fullName>
    </recommendedName>
</protein>
<dbReference type="PANTHER" id="PTHR30015:SF7">
    <property type="entry name" value="TYPE IV METHYL-DIRECTED RESTRICTION ENZYME ECOKMRR"/>
    <property type="match status" value="1"/>
</dbReference>
<gene>
    <name evidence="2" type="ORF">FZC75_11295</name>
</gene>
<dbReference type="InterPro" id="IPR011335">
    <property type="entry name" value="Restrct_endonuc-II-like"/>
</dbReference>